<dbReference type="Proteomes" id="UP001055658">
    <property type="component" value="Chromosome"/>
</dbReference>
<sequence length="344" mass="38316">MRNDTRLKFASLASGMAKTYGVEMVDKTFSASPSVEQKLQDKIVESSSFLQRINVIGVDELKGEKIFGSATGLVGKRTNTTNNDRQTSDPLGLDPFGYECVKTEYDVHILYQTLDAWAKFKNFNGKFMDYVRKAIAHARIKQGFYGTHRAAETNPSTSPNGEDVNKGWFQKLREYNAGAQMLTEGGTVGQIRLGPGGDYENLDAMVHDVLQLVAEPHRDGEDLVALIGRDLLAQDKAQLYTAQGQNPTEKERVENSAVTRTYGGLLSHPVPFFPVRGLMITSWDNLSLYYQSGAVRQKIEDNAKRDRVEHYNTMNEDYVVETLDKAAGIEFANVKLPDGNGGWQ</sequence>
<gene>
    <name evidence="1" type="ORF">MJO52_11850</name>
</gene>
<dbReference type="Pfam" id="PF05125">
    <property type="entry name" value="Phage_cap_P2"/>
    <property type="match status" value="1"/>
</dbReference>
<dbReference type="NCBIfam" id="TIGR01551">
    <property type="entry name" value="major_capsid_P2"/>
    <property type="match status" value="1"/>
</dbReference>
<dbReference type="EMBL" id="CP092418">
    <property type="protein sequence ID" value="USD19776.1"/>
    <property type="molecule type" value="Genomic_DNA"/>
</dbReference>
<keyword evidence="2" id="KW-1185">Reference proteome</keyword>
<accession>A0ABY4V8P5</accession>
<dbReference type="InterPro" id="IPR006441">
    <property type="entry name" value="Phage_P2_GpN"/>
</dbReference>
<protein>
    <submittedName>
        <fullName evidence="1">Phage major capsid protein, P2 family</fullName>
    </submittedName>
</protein>
<evidence type="ECO:0000313" key="2">
    <source>
        <dbReference type="Proteomes" id="UP001055658"/>
    </source>
</evidence>
<dbReference type="RefSeq" id="WP_252081870.1">
    <property type="nucleotide sequence ID" value="NZ_CP092418.1"/>
</dbReference>
<proteinExistence type="predicted"/>
<organism evidence="1 2">
    <name type="scientific">Microbulbifer variabilis</name>
    <dbReference type="NCBI Taxonomy" id="266805"/>
    <lineage>
        <taxon>Bacteria</taxon>
        <taxon>Pseudomonadati</taxon>
        <taxon>Pseudomonadota</taxon>
        <taxon>Gammaproteobacteria</taxon>
        <taxon>Cellvibrionales</taxon>
        <taxon>Microbulbiferaceae</taxon>
        <taxon>Microbulbifer</taxon>
    </lineage>
</organism>
<reference evidence="1" key="1">
    <citation type="submission" date="2022-02" db="EMBL/GenBank/DDBJ databases">
        <title>Coral-associated bacteria.</title>
        <authorList>
            <person name="Tang K."/>
            <person name="Wang X."/>
        </authorList>
    </citation>
    <scope>NUCLEOTIDE SEQUENCE</scope>
    <source>
        <strain evidence="1">SCSIO 43006</strain>
    </source>
</reference>
<evidence type="ECO:0000313" key="1">
    <source>
        <dbReference type="EMBL" id="USD19776.1"/>
    </source>
</evidence>
<name>A0ABY4V8P5_9GAMM</name>